<name>A0AAE1CJ94_9GAST</name>
<organism evidence="1 2">
    <name type="scientific">Elysia crispata</name>
    <name type="common">lettuce slug</name>
    <dbReference type="NCBI Taxonomy" id="231223"/>
    <lineage>
        <taxon>Eukaryota</taxon>
        <taxon>Metazoa</taxon>
        <taxon>Spiralia</taxon>
        <taxon>Lophotrochozoa</taxon>
        <taxon>Mollusca</taxon>
        <taxon>Gastropoda</taxon>
        <taxon>Heterobranchia</taxon>
        <taxon>Euthyneura</taxon>
        <taxon>Panpulmonata</taxon>
        <taxon>Sacoglossa</taxon>
        <taxon>Placobranchoidea</taxon>
        <taxon>Plakobranchidae</taxon>
        <taxon>Elysia</taxon>
    </lineage>
</organism>
<accession>A0AAE1CJ94</accession>
<proteinExistence type="predicted"/>
<sequence length="171" mass="18978">MPLSVLFPRKKKPSYLATGPAGSSVGRLLRVFGACLLPGSAQRQTAERYLVWWHALHPQLLRRFTCRLCPEITPHSPVCSYLNARQSNPSLKEVWYIRLGTSETKNKIQTSACLPSLSIFDQIDLGRLHSCLFHIGKLAKTASTTSARDVSDVWLTFPAAAKGGNSKRSNR</sequence>
<dbReference type="AlphaFoldDB" id="A0AAE1CJ94"/>
<dbReference type="Proteomes" id="UP001283361">
    <property type="component" value="Unassembled WGS sequence"/>
</dbReference>
<dbReference type="EMBL" id="JAWDGP010007989">
    <property type="protein sequence ID" value="KAK3698009.1"/>
    <property type="molecule type" value="Genomic_DNA"/>
</dbReference>
<gene>
    <name evidence="1" type="ORF">RRG08_064926</name>
</gene>
<evidence type="ECO:0000313" key="1">
    <source>
        <dbReference type="EMBL" id="KAK3698009.1"/>
    </source>
</evidence>
<comment type="caution">
    <text evidence="1">The sequence shown here is derived from an EMBL/GenBank/DDBJ whole genome shotgun (WGS) entry which is preliminary data.</text>
</comment>
<keyword evidence="2" id="KW-1185">Reference proteome</keyword>
<protein>
    <submittedName>
        <fullName evidence="1">Uncharacterized protein</fullName>
    </submittedName>
</protein>
<evidence type="ECO:0000313" key="2">
    <source>
        <dbReference type="Proteomes" id="UP001283361"/>
    </source>
</evidence>
<reference evidence="1" key="1">
    <citation type="journal article" date="2023" name="G3 (Bethesda)">
        <title>A reference genome for the long-term kleptoplast-retaining sea slug Elysia crispata morphotype clarki.</title>
        <authorList>
            <person name="Eastman K.E."/>
            <person name="Pendleton A.L."/>
            <person name="Shaikh M.A."/>
            <person name="Suttiyut T."/>
            <person name="Ogas R."/>
            <person name="Tomko P."/>
            <person name="Gavelis G."/>
            <person name="Widhalm J.R."/>
            <person name="Wisecaver J.H."/>
        </authorList>
    </citation>
    <scope>NUCLEOTIDE SEQUENCE</scope>
    <source>
        <strain evidence="1">ECLA1</strain>
    </source>
</reference>